<dbReference type="PROSITE" id="PS50127">
    <property type="entry name" value="UBC_2"/>
    <property type="match status" value="1"/>
</dbReference>
<dbReference type="SUPFAM" id="SSF54495">
    <property type="entry name" value="UBC-like"/>
    <property type="match status" value="1"/>
</dbReference>
<dbReference type="InterPro" id="IPR016135">
    <property type="entry name" value="UBQ-conjugating_enzyme/RWD"/>
</dbReference>
<dbReference type="AlphaFoldDB" id="A0A9P4LBE8"/>
<evidence type="ECO:0000313" key="2">
    <source>
        <dbReference type="EMBL" id="KAF1848990.1"/>
    </source>
</evidence>
<dbReference type="Gene3D" id="3.10.110.10">
    <property type="entry name" value="Ubiquitin Conjugating Enzyme"/>
    <property type="match status" value="1"/>
</dbReference>
<feature type="domain" description="UBC core" evidence="1">
    <location>
        <begin position="1"/>
        <end position="85"/>
    </location>
</feature>
<dbReference type="OrthoDB" id="4331421at2759"/>
<organism evidence="2 3">
    <name type="scientific">Cucurbitaria berberidis CBS 394.84</name>
    <dbReference type="NCBI Taxonomy" id="1168544"/>
    <lineage>
        <taxon>Eukaryota</taxon>
        <taxon>Fungi</taxon>
        <taxon>Dikarya</taxon>
        <taxon>Ascomycota</taxon>
        <taxon>Pezizomycotina</taxon>
        <taxon>Dothideomycetes</taxon>
        <taxon>Pleosporomycetidae</taxon>
        <taxon>Pleosporales</taxon>
        <taxon>Pleosporineae</taxon>
        <taxon>Cucurbitariaceae</taxon>
        <taxon>Cucurbitaria</taxon>
    </lineage>
</organism>
<dbReference type="InterPro" id="IPR000608">
    <property type="entry name" value="UBC"/>
</dbReference>
<dbReference type="RefSeq" id="XP_040791553.1">
    <property type="nucleotide sequence ID" value="XM_040933083.1"/>
</dbReference>
<evidence type="ECO:0000259" key="1">
    <source>
        <dbReference type="PROSITE" id="PS50127"/>
    </source>
</evidence>
<keyword evidence="3" id="KW-1185">Reference proteome</keyword>
<reference evidence="2" key="1">
    <citation type="submission" date="2020-01" db="EMBL/GenBank/DDBJ databases">
        <authorList>
            <consortium name="DOE Joint Genome Institute"/>
            <person name="Haridas S."/>
            <person name="Albert R."/>
            <person name="Binder M."/>
            <person name="Bloem J."/>
            <person name="Labutti K."/>
            <person name="Salamov A."/>
            <person name="Andreopoulos B."/>
            <person name="Baker S.E."/>
            <person name="Barry K."/>
            <person name="Bills G."/>
            <person name="Bluhm B.H."/>
            <person name="Cannon C."/>
            <person name="Castanera R."/>
            <person name="Culley D.E."/>
            <person name="Daum C."/>
            <person name="Ezra D."/>
            <person name="Gonzalez J.B."/>
            <person name="Henrissat B."/>
            <person name="Kuo A."/>
            <person name="Liang C."/>
            <person name="Lipzen A."/>
            <person name="Lutzoni F."/>
            <person name="Magnuson J."/>
            <person name="Mondo S."/>
            <person name="Nolan M."/>
            <person name="Ohm R."/>
            <person name="Pangilinan J."/>
            <person name="Park H.-J."/>
            <person name="Ramirez L."/>
            <person name="Alfaro M."/>
            <person name="Sun H."/>
            <person name="Tritt A."/>
            <person name="Yoshinaga Y."/>
            <person name="Zwiers L.-H."/>
            <person name="Turgeon B.G."/>
            <person name="Goodwin S.B."/>
            <person name="Spatafora J.W."/>
            <person name="Crous P.W."/>
            <person name="Grigoriev I.V."/>
        </authorList>
    </citation>
    <scope>NUCLEOTIDE SEQUENCE</scope>
    <source>
        <strain evidence="2">CBS 394.84</strain>
    </source>
</reference>
<comment type="caution">
    <text evidence="2">The sequence shown here is derived from an EMBL/GenBank/DDBJ whole genome shotgun (WGS) entry which is preliminary data.</text>
</comment>
<name>A0A9P4LBE8_9PLEO</name>
<dbReference type="CDD" id="cd00195">
    <property type="entry name" value="UBCc_UEV"/>
    <property type="match status" value="1"/>
</dbReference>
<protein>
    <recommendedName>
        <fullName evidence="1">UBC core domain-containing protein</fullName>
    </recommendedName>
</protein>
<dbReference type="Proteomes" id="UP000800039">
    <property type="component" value="Unassembled WGS sequence"/>
</dbReference>
<dbReference type="EMBL" id="ML976615">
    <property type="protein sequence ID" value="KAF1848990.1"/>
    <property type="molecule type" value="Genomic_DNA"/>
</dbReference>
<evidence type="ECO:0000313" key="3">
    <source>
        <dbReference type="Proteomes" id="UP000800039"/>
    </source>
</evidence>
<accession>A0A9P4LBE8</accession>
<gene>
    <name evidence="2" type="ORF">K460DRAFT_364915</name>
</gene>
<proteinExistence type="predicted"/>
<dbReference type="GeneID" id="63850334"/>
<sequence>MAHLTLVGTFHIPDRYPESPPIVQLHTPTKRYNVDAYRCELGKKTPRSTMCFDILRSQAAGGTWKPEYTLSSLFASLMSAIVSCT</sequence>